<feature type="compositionally biased region" description="Basic and acidic residues" evidence="3">
    <location>
        <begin position="25"/>
        <end position="71"/>
    </location>
</feature>
<organism evidence="4 5">
    <name type="scientific">Vanrija pseudolonga</name>
    <dbReference type="NCBI Taxonomy" id="143232"/>
    <lineage>
        <taxon>Eukaryota</taxon>
        <taxon>Fungi</taxon>
        <taxon>Dikarya</taxon>
        <taxon>Basidiomycota</taxon>
        <taxon>Agaricomycotina</taxon>
        <taxon>Tremellomycetes</taxon>
        <taxon>Trichosporonales</taxon>
        <taxon>Trichosporonaceae</taxon>
        <taxon>Vanrija</taxon>
    </lineage>
</organism>
<evidence type="ECO:0000256" key="3">
    <source>
        <dbReference type="SAM" id="MobiDB-lite"/>
    </source>
</evidence>
<evidence type="ECO:0000256" key="1">
    <source>
        <dbReference type="ARBA" id="ARBA00006461"/>
    </source>
</evidence>
<evidence type="ECO:0000313" key="5">
    <source>
        <dbReference type="Proteomes" id="UP000827549"/>
    </source>
</evidence>
<evidence type="ECO:0000313" key="4">
    <source>
        <dbReference type="EMBL" id="WOO85593.1"/>
    </source>
</evidence>
<comment type="similarity">
    <text evidence="1">Belongs to the SPT2 family.</text>
</comment>
<dbReference type="GO" id="GO:0003677">
    <property type="term" value="F:DNA binding"/>
    <property type="evidence" value="ECO:0007669"/>
    <property type="project" value="TreeGrafter"/>
</dbReference>
<protein>
    <recommendedName>
        <fullName evidence="6">SPT2 chromatin protein</fullName>
    </recommendedName>
</protein>
<evidence type="ECO:0000256" key="2">
    <source>
        <dbReference type="ARBA" id="ARBA00023054"/>
    </source>
</evidence>
<feature type="compositionally biased region" description="Low complexity" evidence="3">
    <location>
        <begin position="168"/>
        <end position="182"/>
    </location>
</feature>
<gene>
    <name evidence="4" type="ORF">LOC62_07G009094</name>
</gene>
<dbReference type="GeneID" id="87812257"/>
<dbReference type="Pfam" id="PF08243">
    <property type="entry name" value="SPT2"/>
    <property type="match status" value="1"/>
</dbReference>
<dbReference type="RefSeq" id="XP_062631619.1">
    <property type="nucleotide sequence ID" value="XM_062775635.1"/>
</dbReference>
<dbReference type="SMART" id="SM00784">
    <property type="entry name" value="SPT2"/>
    <property type="match status" value="1"/>
</dbReference>
<dbReference type="GO" id="GO:0042393">
    <property type="term" value="F:histone binding"/>
    <property type="evidence" value="ECO:0007669"/>
    <property type="project" value="TreeGrafter"/>
</dbReference>
<dbReference type="GO" id="GO:0005730">
    <property type="term" value="C:nucleolus"/>
    <property type="evidence" value="ECO:0007669"/>
    <property type="project" value="TreeGrafter"/>
</dbReference>
<dbReference type="AlphaFoldDB" id="A0AAF0YF99"/>
<feature type="compositionally biased region" description="Acidic residues" evidence="3">
    <location>
        <begin position="366"/>
        <end position="380"/>
    </location>
</feature>
<dbReference type="InterPro" id="IPR013256">
    <property type="entry name" value="Chromatin_SPT2"/>
</dbReference>
<dbReference type="GO" id="GO:0006334">
    <property type="term" value="P:nucleosome assembly"/>
    <property type="evidence" value="ECO:0007669"/>
    <property type="project" value="TreeGrafter"/>
</dbReference>
<feature type="compositionally biased region" description="Low complexity" evidence="3">
    <location>
        <begin position="219"/>
        <end position="236"/>
    </location>
</feature>
<feature type="region of interest" description="Disordered" evidence="3">
    <location>
        <begin position="25"/>
        <end position="83"/>
    </location>
</feature>
<keyword evidence="2" id="KW-0175">Coiled coil</keyword>
<evidence type="ECO:0008006" key="6">
    <source>
        <dbReference type="Google" id="ProtNLM"/>
    </source>
</evidence>
<name>A0AAF0YF99_9TREE</name>
<dbReference type="GO" id="GO:0006360">
    <property type="term" value="P:transcription by RNA polymerase I"/>
    <property type="evidence" value="ECO:0007669"/>
    <property type="project" value="TreeGrafter"/>
</dbReference>
<dbReference type="PANTHER" id="PTHR22691">
    <property type="entry name" value="YEAST SPT2-RELATED"/>
    <property type="match status" value="1"/>
</dbReference>
<feature type="region of interest" description="Disordered" evidence="3">
    <location>
        <begin position="110"/>
        <end position="426"/>
    </location>
</feature>
<keyword evidence="5" id="KW-1185">Reference proteome</keyword>
<dbReference type="Proteomes" id="UP000827549">
    <property type="component" value="Chromosome 7"/>
</dbReference>
<feature type="compositionally biased region" description="Polar residues" evidence="3">
    <location>
        <begin position="131"/>
        <end position="142"/>
    </location>
</feature>
<proteinExistence type="inferred from homology"/>
<feature type="compositionally biased region" description="Basic and acidic residues" evidence="3">
    <location>
        <begin position="381"/>
        <end position="426"/>
    </location>
</feature>
<sequence>MSEYQKLKARALELQREKEEQLKRELARKAEREKQAAKDEADRRKRLEEASKQARRAELMKANEALHRSSQGDKGSGSNGYDPFAEVARAEPVRVGAIHPGVCANIQVAAKPAKAASGTKPANGGSRVTGGASSSKPGTSNGAKGGRKEDGGRKNSPPALGRKEKAALKLARAASKTKASAADSLFSVRAMVEQRDGSRSPGSASPRYPPPPNRALQSKLPPAGAARAATAPAKKPLGIAGMKKAVDVSSLRKLCPDRDSRDRRTLDEIQRDLKGARKPGAIPPPASKAGAPRRDSASAGRAGDARRRPRSPSTSEDDSDDSDRAPRKRGRGDSPPNGEPSRQAVSAMIQSMFNRGRPTRTYHDDYESDDMEAGLSDVEEEERRALRIARYEDDQAEKEEAAHKAAKEARLKKERERERERLSKIR</sequence>
<accession>A0AAF0YF99</accession>
<reference evidence="4" key="1">
    <citation type="submission" date="2023-10" db="EMBL/GenBank/DDBJ databases">
        <authorList>
            <person name="Noh H."/>
        </authorList>
    </citation>
    <scope>NUCLEOTIDE SEQUENCE</scope>
    <source>
        <strain evidence="4">DUCC4014</strain>
    </source>
</reference>
<feature type="compositionally biased region" description="Basic and acidic residues" evidence="3">
    <location>
        <begin position="254"/>
        <end position="275"/>
    </location>
</feature>
<dbReference type="PANTHER" id="PTHR22691:SF8">
    <property type="entry name" value="PROTEIN SPT2 HOMOLOG"/>
    <property type="match status" value="1"/>
</dbReference>
<dbReference type="EMBL" id="CP086720">
    <property type="protein sequence ID" value="WOO85593.1"/>
    <property type="molecule type" value="Genomic_DNA"/>
</dbReference>